<gene>
    <name evidence="1" type="ORF">Gocc_1497</name>
</gene>
<evidence type="ECO:0000313" key="1">
    <source>
        <dbReference type="EMBL" id="RDI74608.1"/>
    </source>
</evidence>
<organism evidence="1 2">
    <name type="scientific">Gaiella occulta</name>
    <dbReference type="NCBI Taxonomy" id="1002870"/>
    <lineage>
        <taxon>Bacteria</taxon>
        <taxon>Bacillati</taxon>
        <taxon>Actinomycetota</taxon>
        <taxon>Thermoleophilia</taxon>
        <taxon>Gaiellales</taxon>
        <taxon>Gaiellaceae</taxon>
        <taxon>Gaiella</taxon>
    </lineage>
</organism>
<dbReference type="OrthoDB" id="8410129at2"/>
<protein>
    <submittedName>
        <fullName evidence="1">Uncharacterized protein</fullName>
    </submittedName>
</protein>
<reference evidence="2" key="2">
    <citation type="journal article" date="2019" name="MicrobiologyOpen">
        <title>High-quality draft genome sequence of Gaiella occulta isolated from a 150 meter deep mineral water borehole and comparison with the genome sequences of other deep-branching lineages of the phylum Actinobacteria.</title>
        <authorList>
            <person name="Severino R."/>
            <person name="Froufe H.J.C."/>
            <person name="Barroso C."/>
            <person name="Albuquerque L."/>
            <person name="Lobo-da-Cunha A."/>
            <person name="da Costa M.S."/>
            <person name="Egas C."/>
        </authorList>
    </citation>
    <scope>NUCLEOTIDE SEQUENCE [LARGE SCALE GENOMIC DNA]</scope>
    <source>
        <strain evidence="2">F2-233</strain>
    </source>
</reference>
<comment type="caution">
    <text evidence="1">The sequence shown here is derived from an EMBL/GenBank/DDBJ whole genome shotgun (WGS) entry which is preliminary data.</text>
</comment>
<proteinExistence type="predicted"/>
<keyword evidence="2" id="KW-1185">Reference proteome</keyword>
<reference evidence="1 2" key="1">
    <citation type="submission" date="2018-07" db="EMBL/GenBank/DDBJ databases">
        <title>High-quality-draft genome sequence of Gaiella occulta.</title>
        <authorList>
            <person name="Severino R."/>
            <person name="Froufe H.J.C."/>
            <person name="Rainey F.A."/>
            <person name="Barroso C."/>
            <person name="Albuquerque L."/>
            <person name="Lobo-Da-Cunha A."/>
            <person name="Da Costa M.S."/>
            <person name="Egas C."/>
        </authorList>
    </citation>
    <scope>NUCLEOTIDE SEQUENCE [LARGE SCALE GENOMIC DNA]</scope>
    <source>
        <strain evidence="1 2">F2-233</strain>
    </source>
</reference>
<dbReference type="Proteomes" id="UP000254134">
    <property type="component" value="Unassembled WGS sequence"/>
</dbReference>
<dbReference type="RefSeq" id="WP_114795927.1">
    <property type="nucleotide sequence ID" value="NZ_QQZY01000003.1"/>
</dbReference>
<dbReference type="AlphaFoldDB" id="A0A7M2YYR5"/>
<evidence type="ECO:0000313" key="2">
    <source>
        <dbReference type="Proteomes" id="UP000254134"/>
    </source>
</evidence>
<accession>A0A7M2YYR5</accession>
<name>A0A7M2YYR5_9ACTN</name>
<sequence>MTTTDPRSEKVAVVADALLLGSLATLRARGYGVMQLPPSEVSQETADAWIVQTAEQVAEYRRSGYEVVLLDDGSWAGPLTAALASHGVEPLPAADLG</sequence>
<dbReference type="EMBL" id="QQZY01000003">
    <property type="protein sequence ID" value="RDI74608.1"/>
    <property type="molecule type" value="Genomic_DNA"/>
</dbReference>